<keyword evidence="2" id="KW-1185">Reference proteome</keyword>
<organism evidence="1 2">
    <name type="scientific">Pleurotus cornucopiae</name>
    <name type="common">Cornucopia mushroom</name>
    <dbReference type="NCBI Taxonomy" id="5321"/>
    <lineage>
        <taxon>Eukaryota</taxon>
        <taxon>Fungi</taxon>
        <taxon>Dikarya</taxon>
        <taxon>Basidiomycota</taxon>
        <taxon>Agaricomycotina</taxon>
        <taxon>Agaricomycetes</taxon>
        <taxon>Agaricomycetidae</taxon>
        <taxon>Agaricales</taxon>
        <taxon>Pleurotineae</taxon>
        <taxon>Pleurotaceae</taxon>
        <taxon>Pleurotus</taxon>
    </lineage>
</organism>
<dbReference type="Proteomes" id="UP000824881">
    <property type="component" value="Unassembled WGS sequence"/>
</dbReference>
<evidence type="ECO:0000313" key="2">
    <source>
        <dbReference type="Proteomes" id="UP000824881"/>
    </source>
</evidence>
<sequence>MAPSKPTKGSPKTTAKKEKVCHPSSRKASQLVRTALRKNKMGDRASKRAKKEDSQLDVFSFFYHAIPESGVLSLEDVHTIIKDVWLPRFDEELEAERAARRKGRPKSTKEMKLEEIKLREEENYRAGIEVPDLTDESTVEIFRRWDQKEVAFIQLLRFIRISSADPAMAIVSRPGKHASIHAAHPTPPPLETPPLAKPPLVESDLDDMDVVPELLPPPQERDAGAKGAEGMMLPFNEPPERFASTIMAMDG</sequence>
<evidence type="ECO:0000313" key="1">
    <source>
        <dbReference type="EMBL" id="KAG9223971.1"/>
    </source>
</evidence>
<dbReference type="EMBL" id="WQMT02000004">
    <property type="protein sequence ID" value="KAG9223971.1"/>
    <property type="molecule type" value="Genomic_DNA"/>
</dbReference>
<accession>A0ACB7J430</accession>
<comment type="caution">
    <text evidence="1">The sequence shown here is derived from an EMBL/GenBank/DDBJ whole genome shotgun (WGS) entry which is preliminary data.</text>
</comment>
<gene>
    <name evidence="1" type="ORF">CCMSSC00406_0004413</name>
</gene>
<proteinExistence type="predicted"/>
<reference evidence="1 2" key="1">
    <citation type="journal article" date="2021" name="Appl. Environ. Microbiol.">
        <title>Genetic linkage and physical mapping for an oyster mushroom Pleurotus cornucopiae and QTL analysis for the trait cap color.</title>
        <authorList>
            <person name="Zhang Y."/>
            <person name="Gao W."/>
            <person name="Sonnenberg A."/>
            <person name="Chen Q."/>
            <person name="Zhang J."/>
            <person name="Huang C."/>
        </authorList>
    </citation>
    <scope>NUCLEOTIDE SEQUENCE [LARGE SCALE GENOMIC DNA]</scope>
    <source>
        <strain evidence="1">CCMSSC00406</strain>
    </source>
</reference>
<name>A0ACB7J430_PLECO</name>
<protein>
    <submittedName>
        <fullName evidence="1">Uncharacterized protein</fullName>
    </submittedName>
</protein>